<dbReference type="Gramene" id="Pp3c9_14980V3.1">
    <property type="protein sequence ID" value="Pp3c9_14980V3.1"/>
    <property type="gene ID" value="Pp3c9_14980"/>
</dbReference>
<comment type="catalytic activity">
    <reaction evidence="1">
        <text>[(1-&gt;4)-alpha-D-glucosyl](n) + ADP-alpha-D-glucose = [(1-&gt;4)-alpha-D-glucosyl](n+1) + ADP + H(+)</text>
        <dbReference type="Rhea" id="RHEA:18189"/>
        <dbReference type="Rhea" id="RHEA-COMP:9584"/>
        <dbReference type="Rhea" id="RHEA-COMP:9587"/>
        <dbReference type="ChEBI" id="CHEBI:15378"/>
        <dbReference type="ChEBI" id="CHEBI:15444"/>
        <dbReference type="ChEBI" id="CHEBI:57498"/>
        <dbReference type="ChEBI" id="CHEBI:456216"/>
        <dbReference type="EC" id="2.4.1.21"/>
    </reaction>
</comment>
<protein>
    <recommendedName>
        <fullName evidence="8">Starch synthase, chloroplastic/amyloplastic</fullName>
        <ecNumber evidence="8">2.4.1.-</ecNumber>
    </recommendedName>
</protein>
<evidence type="ECO:0000256" key="1">
    <source>
        <dbReference type="ARBA" id="ARBA00001478"/>
    </source>
</evidence>
<evidence type="ECO:0000256" key="6">
    <source>
        <dbReference type="ARBA" id="ARBA00022922"/>
    </source>
</evidence>
<evidence type="ECO:0000256" key="4">
    <source>
        <dbReference type="ARBA" id="ARBA00022676"/>
    </source>
</evidence>
<comment type="similarity">
    <text evidence="3 8">Belongs to the glycosyltransferase 1 family. Bacterial/plant glycogen synthase subfamily.</text>
</comment>
<evidence type="ECO:0000259" key="10">
    <source>
        <dbReference type="Pfam" id="PF08323"/>
    </source>
</evidence>
<dbReference type="UniPathway" id="UPA00152"/>
<evidence type="ECO:0000256" key="7">
    <source>
        <dbReference type="ARBA" id="ARBA00022946"/>
    </source>
</evidence>
<accession>A0A2K1K3A2</accession>
<keyword evidence="8" id="KW-0035">Amyloplast</keyword>
<keyword evidence="4 8" id="KW-0328">Glycosyltransferase</keyword>
<comment type="subcellular location">
    <subcellularLocation>
        <location evidence="8">Plastid</location>
        <location evidence="8">Chloroplast</location>
    </subcellularLocation>
    <subcellularLocation>
        <location evidence="8">Plastid</location>
        <location evidence="8">Amyloplast</location>
    </subcellularLocation>
</comment>
<evidence type="ECO:0000313" key="12">
    <source>
        <dbReference type="EnsemblPlants" id="Pp3c9_14980V3.1"/>
    </source>
</evidence>
<dbReference type="PANTHER" id="PTHR46083:SF2">
    <property type="entry name" value="STARCH SYNTHASE 4, CHLOROPLASTIC_AMYLOPLASTIC-RELATED"/>
    <property type="match status" value="1"/>
</dbReference>
<dbReference type="GO" id="GO:0019252">
    <property type="term" value="P:starch biosynthetic process"/>
    <property type="evidence" value="ECO:0007669"/>
    <property type="project" value="UniProtKB-UniRule"/>
</dbReference>
<dbReference type="AlphaFoldDB" id="A0A2K1K3A2"/>
<dbReference type="InterPro" id="IPR013534">
    <property type="entry name" value="Starch_synth_cat_dom"/>
</dbReference>
<dbReference type="EC" id="2.4.1.-" evidence="8"/>
<evidence type="ECO:0000313" key="13">
    <source>
        <dbReference type="Proteomes" id="UP000006727"/>
    </source>
</evidence>
<keyword evidence="8" id="KW-0934">Plastid</keyword>
<dbReference type="PANTHER" id="PTHR46083">
    <property type="match status" value="1"/>
</dbReference>
<dbReference type="InterPro" id="IPR001296">
    <property type="entry name" value="Glyco_trans_1"/>
</dbReference>
<comment type="pathway">
    <text evidence="2 8">Glycan biosynthesis; starch biosynthesis.</text>
</comment>
<keyword evidence="7" id="KW-0809">Transit peptide</keyword>
<evidence type="ECO:0000256" key="5">
    <source>
        <dbReference type="ARBA" id="ARBA00022679"/>
    </source>
</evidence>
<evidence type="ECO:0000313" key="11">
    <source>
        <dbReference type="EMBL" id="PNR48250.1"/>
    </source>
</evidence>
<reference evidence="11 13" key="2">
    <citation type="journal article" date="2018" name="Plant J.">
        <title>The Physcomitrella patens chromosome-scale assembly reveals moss genome structure and evolution.</title>
        <authorList>
            <person name="Lang D."/>
            <person name="Ullrich K.K."/>
            <person name="Murat F."/>
            <person name="Fuchs J."/>
            <person name="Jenkins J."/>
            <person name="Haas F.B."/>
            <person name="Piednoel M."/>
            <person name="Gundlach H."/>
            <person name="Van Bel M."/>
            <person name="Meyberg R."/>
            <person name="Vives C."/>
            <person name="Morata J."/>
            <person name="Symeonidi A."/>
            <person name="Hiss M."/>
            <person name="Muchero W."/>
            <person name="Kamisugi Y."/>
            <person name="Saleh O."/>
            <person name="Blanc G."/>
            <person name="Decker E.L."/>
            <person name="van Gessel N."/>
            <person name="Grimwood J."/>
            <person name="Hayes R.D."/>
            <person name="Graham S.W."/>
            <person name="Gunter L.E."/>
            <person name="McDaniel S.F."/>
            <person name="Hoernstein S.N.W."/>
            <person name="Larsson A."/>
            <person name="Li F.W."/>
            <person name="Perroud P.F."/>
            <person name="Phillips J."/>
            <person name="Ranjan P."/>
            <person name="Rokshar D.S."/>
            <person name="Rothfels C.J."/>
            <person name="Schneider L."/>
            <person name="Shu S."/>
            <person name="Stevenson D.W."/>
            <person name="Thummler F."/>
            <person name="Tillich M."/>
            <person name="Villarreal Aguilar J.C."/>
            <person name="Widiez T."/>
            <person name="Wong G.K."/>
            <person name="Wymore A."/>
            <person name="Zhang Y."/>
            <person name="Zimmer A.D."/>
            <person name="Quatrano R.S."/>
            <person name="Mayer K.F.X."/>
            <person name="Goodstein D."/>
            <person name="Casacuberta J.M."/>
            <person name="Vandepoele K."/>
            <person name="Reski R."/>
            <person name="Cuming A.C."/>
            <person name="Tuskan G.A."/>
            <person name="Maumus F."/>
            <person name="Salse J."/>
            <person name="Schmutz J."/>
            <person name="Rensing S.A."/>
        </authorList>
    </citation>
    <scope>NUCLEOTIDE SEQUENCE [LARGE SCALE GENOMIC DNA]</scope>
    <source>
        <strain evidence="12 13">cv. Gransden 2004</strain>
    </source>
</reference>
<sequence>MSIETKRFRNSGAEESPVQVASAKQLEMALPQRSQETLASGHQLLMGNNELLSSFGNGVNVPSRRITPASCGAAIPQTQVKNLVAALVGSLECPPTVKRPRYHIVHLASEMAPVAKVGGLGDVVTGLGRALQKKHHRVEIIIPKYKTLDMSGIKNFKKLNKHFYSYFEGAEHENMVWTGVVEGLRVFFIDPLHPAEFFNRGGIYCEPDDFKRFTYFSRASLEFLLQFGKRPHLIHCHDWPVAVVAPLCKSIYSSAGLTSKLAFTCHNFEPQGKESMEALTSCGLQFQAPLHTDHFQDNISADRINVLKGGLVHSDFVTTVSPTYAKEVLTPEGGEGLHTTLRAMTKKFYGVVNGIDDTVWNPATDPHLEEHFSMDDLKGKEVLKNKLRLRLGLANLGIDAKRPLVCCVSRLVPQKGVHLLRSAIFHTLNRGGQFILQGTSQDPVIKKDFDELAQQFENHPHVRLVLRYEETLTHNIYGAADIFVIPSIFEPCGLTQKGVPSLRYLSNEIAGTQMYSMRYGTIPVVRKTGGLADSVFDVDQKHAVVEKRNGFTFSEPTEEALASALDRALLYYKEHPDWWKALVSKVMRIDMSWDAAPIDQYIKLYEHTVQEGHPPASIS</sequence>
<dbReference type="GO" id="GO:0009011">
    <property type="term" value="F:alpha-1,4-glucan glucosyltransferase (ADP-glucose donor) activity"/>
    <property type="evidence" value="ECO:0007669"/>
    <property type="project" value="UniProtKB-EC"/>
</dbReference>
<evidence type="ECO:0000256" key="8">
    <source>
        <dbReference type="RuleBase" id="RU361232"/>
    </source>
</evidence>
<dbReference type="EnsemblPlants" id="Pp3c9_14980V3.1">
    <property type="protein sequence ID" value="Pp3c9_14980V3.1"/>
    <property type="gene ID" value="Pp3c9_14980"/>
</dbReference>
<dbReference type="STRING" id="3218.A0A2K1K3A2"/>
<name>A0A2K1K3A2_PHYPA</name>
<dbReference type="CDD" id="cd03791">
    <property type="entry name" value="GT5_Glycogen_synthase_DULL1-like"/>
    <property type="match status" value="1"/>
</dbReference>
<dbReference type="InterPro" id="IPR011835">
    <property type="entry name" value="GS/SS"/>
</dbReference>
<reference evidence="12" key="3">
    <citation type="submission" date="2020-12" db="UniProtKB">
        <authorList>
            <consortium name="EnsemblPlants"/>
        </authorList>
    </citation>
    <scope>IDENTIFICATION</scope>
</reference>
<dbReference type="Proteomes" id="UP000006727">
    <property type="component" value="Chromosome 9"/>
</dbReference>
<dbReference type="GO" id="GO:0009507">
    <property type="term" value="C:chloroplast"/>
    <property type="evidence" value="ECO:0007669"/>
    <property type="project" value="UniProtKB-SubCell"/>
</dbReference>
<dbReference type="GO" id="GO:0009501">
    <property type="term" value="C:amyloplast"/>
    <property type="evidence" value="ECO:0007669"/>
    <property type="project" value="UniProtKB-SubCell"/>
</dbReference>
<feature type="domain" description="Glycosyl transferase family 1" evidence="9">
    <location>
        <begin position="396"/>
        <end position="495"/>
    </location>
</feature>
<dbReference type="GO" id="GO:0004373">
    <property type="term" value="F:alpha-1,4-glucan glucosyltransferase (UDP-glucose donor) activity"/>
    <property type="evidence" value="ECO:0007669"/>
    <property type="project" value="InterPro"/>
</dbReference>
<organism evidence="11">
    <name type="scientific">Physcomitrium patens</name>
    <name type="common">Spreading-leaved earth moss</name>
    <name type="synonym">Physcomitrella patens</name>
    <dbReference type="NCBI Taxonomy" id="3218"/>
    <lineage>
        <taxon>Eukaryota</taxon>
        <taxon>Viridiplantae</taxon>
        <taxon>Streptophyta</taxon>
        <taxon>Embryophyta</taxon>
        <taxon>Bryophyta</taxon>
        <taxon>Bryophytina</taxon>
        <taxon>Bryopsida</taxon>
        <taxon>Funariidae</taxon>
        <taxon>Funariales</taxon>
        <taxon>Funariaceae</taxon>
        <taxon>Physcomitrium</taxon>
    </lineage>
</organism>
<dbReference type="EMBL" id="ABEU02000009">
    <property type="protein sequence ID" value="PNR48250.1"/>
    <property type="molecule type" value="Genomic_DNA"/>
</dbReference>
<dbReference type="PaxDb" id="3218-PP1S302_51V6.1"/>
<gene>
    <name evidence="12" type="primary">LOC112286516</name>
    <name evidence="11" type="ORF">PHYPA_012725</name>
</gene>
<dbReference type="Gene3D" id="3.40.50.2000">
    <property type="entry name" value="Glycogen Phosphorylase B"/>
    <property type="match status" value="2"/>
</dbReference>
<keyword evidence="6 8" id="KW-0750">Starch biosynthesis</keyword>
<keyword evidence="5" id="KW-0808">Transferase</keyword>
<feature type="domain" description="Starch synthase catalytic" evidence="10">
    <location>
        <begin position="103"/>
        <end position="342"/>
    </location>
</feature>
<dbReference type="Pfam" id="PF00534">
    <property type="entry name" value="Glycos_transf_1"/>
    <property type="match status" value="1"/>
</dbReference>
<dbReference type="Pfam" id="PF08323">
    <property type="entry name" value="Glyco_transf_5"/>
    <property type="match status" value="1"/>
</dbReference>
<dbReference type="NCBIfam" id="TIGR02095">
    <property type="entry name" value="glgA"/>
    <property type="match status" value="1"/>
</dbReference>
<keyword evidence="8" id="KW-0150">Chloroplast</keyword>
<dbReference type="SUPFAM" id="SSF53756">
    <property type="entry name" value="UDP-Glycosyltransferase/glycogen phosphorylase"/>
    <property type="match status" value="1"/>
</dbReference>
<dbReference type="HAMAP" id="MF_00484">
    <property type="entry name" value="Glycogen_synth"/>
    <property type="match status" value="1"/>
</dbReference>
<reference evidence="11 13" key="1">
    <citation type="journal article" date="2008" name="Science">
        <title>The Physcomitrella genome reveals evolutionary insights into the conquest of land by plants.</title>
        <authorList>
            <person name="Rensing S."/>
            <person name="Lang D."/>
            <person name="Zimmer A."/>
            <person name="Terry A."/>
            <person name="Salamov A."/>
            <person name="Shapiro H."/>
            <person name="Nishiyama T."/>
            <person name="Perroud P.-F."/>
            <person name="Lindquist E."/>
            <person name="Kamisugi Y."/>
            <person name="Tanahashi T."/>
            <person name="Sakakibara K."/>
            <person name="Fujita T."/>
            <person name="Oishi K."/>
            <person name="Shin-I T."/>
            <person name="Kuroki Y."/>
            <person name="Toyoda A."/>
            <person name="Suzuki Y."/>
            <person name="Hashimoto A."/>
            <person name="Yamaguchi K."/>
            <person name="Sugano A."/>
            <person name="Kohara Y."/>
            <person name="Fujiyama A."/>
            <person name="Anterola A."/>
            <person name="Aoki S."/>
            <person name="Ashton N."/>
            <person name="Barbazuk W.B."/>
            <person name="Barker E."/>
            <person name="Bennetzen J."/>
            <person name="Bezanilla M."/>
            <person name="Blankenship R."/>
            <person name="Cho S.H."/>
            <person name="Dutcher S."/>
            <person name="Estelle M."/>
            <person name="Fawcett J.A."/>
            <person name="Gundlach H."/>
            <person name="Hanada K."/>
            <person name="Heyl A."/>
            <person name="Hicks K.A."/>
            <person name="Hugh J."/>
            <person name="Lohr M."/>
            <person name="Mayer K."/>
            <person name="Melkozernov A."/>
            <person name="Murata T."/>
            <person name="Nelson D."/>
            <person name="Pils B."/>
            <person name="Prigge M."/>
            <person name="Reiss B."/>
            <person name="Renner T."/>
            <person name="Rombauts S."/>
            <person name="Rushton P."/>
            <person name="Sanderfoot A."/>
            <person name="Schween G."/>
            <person name="Shiu S.-H."/>
            <person name="Stueber K."/>
            <person name="Theodoulou F.L."/>
            <person name="Tu H."/>
            <person name="Van de Peer Y."/>
            <person name="Verrier P.J."/>
            <person name="Waters E."/>
            <person name="Wood A."/>
            <person name="Yang L."/>
            <person name="Cove D."/>
            <person name="Cuming A."/>
            <person name="Hasebe M."/>
            <person name="Lucas S."/>
            <person name="Mishler D.B."/>
            <person name="Reski R."/>
            <person name="Grigoriev I."/>
            <person name="Quatrano R.S."/>
            <person name="Boore J.L."/>
        </authorList>
    </citation>
    <scope>NUCLEOTIDE SEQUENCE [LARGE SCALE GENOMIC DNA]</scope>
    <source>
        <strain evidence="12 13">cv. Gransden 2004</strain>
    </source>
</reference>
<evidence type="ECO:0000259" key="9">
    <source>
        <dbReference type="Pfam" id="PF00534"/>
    </source>
</evidence>
<keyword evidence="13" id="KW-1185">Reference proteome</keyword>
<evidence type="ECO:0000256" key="3">
    <source>
        <dbReference type="ARBA" id="ARBA00010281"/>
    </source>
</evidence>
<evidence type="ECO:0000256" key="2">
    <source>
        <dbReference type="ARBA" id="ARBA00004727"/>
    </source>
</evidence>
<proteinExistence type="inferred from homology"/>